<evidence type="ECO:0000256" key="1">
    <source>
        <dbReference type="SAM" id="Coils"/>
    </source>
</evidence>
<proteinExistence type="predicted"/>
<name>A0ABW5G4B7_9PSEU</name>
<sequence length="152" mass="15684">MAIVDPGPGSSAGSFGEVFSAVGQAVEAGVGTAALAQAQQAAQGLKDAASSGQIRITENGFTTLMDAINQCYTHLADLRKATFTVKQAPQLGTSPYAQTVAVHVQKGGTGEPQSADTVVNQLSEVLDITRDALNQARKNYAEAEHANVQGLK</sequence>
<keyword evidence="1" id="KW-0175">Coiled coil</keyword>
<evidence type="ECO:0000313" key="3">
    <source>
        <dbReference type="Proteomes" id="UP001597417"/>
    </source>
</evidence>
<comment type="caution">
    <text evidence="2">The sequence shown here is derived from an EMBL/GenBank/DDBJ whole genome shotgun (WGS) entry which is preliminary data.</text>
</comment>
<protein>
    <recommendedName>
        <fullName evidence="4">PE family protein</fullName>
    </recommendedName>
</protein>
<accession>A0ABW5G4B7</accession>
<organism evidence="2 3">
    <name type="scientific">Amycolatopsis pigmentata</name>
    <dbReference type="NCBI Taxonomy" id="450801"/>
    <lineage>
        <taxon>Bacteria</taxon>
        <taxon>Bacillati</taxon>
        <taxon>Actinomycetota</taxon>
        <taxon>Actinomycetes</taxon>
        <taxon>Pseudonocardiales</taxon>
        <taxon>Pseudonocardiaceae</taxon>
        <taxon>Amycolatopsis</taxon>
    </lineage>
</organism>
<dbReference type="RefSeq" id="WP_378271099.1">
    <property type="nucleotide sequence ID" value="NZ_JBHUKR010000025.1"/>
</dbReference>
<evidence type="ECO:0008006" key="4">
    <source>
        <dbReference type="Google" id="ProtNLM"/>
    </source>
</evidence>
<gene>
    <name evidence="2" type="ORF">ACFSXZ_38045</name>
</gene>
<reference evidence="3" key="1">
    <citation type="journal article" date="2019" name="Int. J. Syst. Evol. Microbiol.">
        <title>The Global Catalogue of Microorganisms (GCM) 10K type strain sequencing project: providing services to taxonomists for standard genome sequencing and annotation.</title>
        <authorList>
            <consortium name="The Broad Institute Genomics Platform"/>
            <consortium name="The Broad Institute Genome Sequencing Center for Infectious Disease"/>
            <person name="Wu L."/>
            <person name="Ma J."/>
        </authorList>
    </citation>
    <scope>NUCLEOTIDE SEQUENCE [LARGE SCALE GENOMIC DNA]</scope>
    <source>
        <strain evidence="3">CGMCC 4.7645</strain>
    </source>
</reference>
<feature type="coiled-coil region" evidence="1">
    <location>
        <begin position="119"/>
        <end position="146"/>
    </location>
</feature>
<dbReference type="Proteomes" id="UP001597417">
    <property type="component" value="Unassembled WGS sequence"/>
</dbReference>
<keyword evidence="3" id="KW-1185">Reference proteome</keyword>
<dbReference type="EMBL" id="JBHUKR010000025">
    <property type="protein sequence ID" value="MFD2422148.1"/>
    <property type="molecule type" value="Genomic_DNA"/>
</dbReference>
<evidence type="ECO:0000313" key="2">
    <source>
        <dbReference type="EMBL" id="MFD2422148.1"/>
    </source>
</evidence>